<evidence type="ECO:0000313" key="2">
    <source>
        <dbReference type="EMBL" id="GAX18132.1"/>
    </source>
</evidence>
<sequence length="336" mass="37086">MSSLESAAPRPPLVSLKEMTHVFQLCRADQWKKVNGLLMKKPWIALYPMTMDNNITTTVLHQAITSRSNIHHRALVMDNILASTPEAARLPNGYNSLPLHVIAQRNTKINAPIKERIIYKLIAAYEEALTKEGGPGKRTPLHIIFTDYVSPKLTQYMIEHGSRACFMKDRKGYLPAHVACSRHCSPEKLGMLLAANPAALNATTKDGHTLLSLAIKTATKSHPNYALIDELNLLLASSRGSSVTPESAVLNECPQDSSVSSSVRSVSSPDINHVTPNESELHSLPSTRRSNDEKLDVIHVVPDVDPVNLLLRLSHHVSLEQPTSSSFYERGQFAEV</sequence>
<dbReference type="Gene3D" id="1.25.40.20">
    <property type="entry name" value="Ankyrin repeat-containing domain"/>
    <property type="match status" value="1"/>
</dbReference>
<accession>A0A1Z5JWC8</accession>
<dbReference type="AlphaFoldDB" id="A0A1Z5JWC8"/>
<protein>
    <submittedName>
        <fullName evidence="2">Uncharacterized protein</fullName>
    </submittedName>
</protein>
<name>A0A1Z5JWC8_FISSO</name>
<feature type="compositionally biased region" description="Polar residues" evidence="1">
    <location>
        <begin position="274"/>
        <end position="288"/>
    </location>
</feature>
<feature type="compositionally biased region" description="Low complexity" evidence="1">
    <location>
        <begin position="257"/>
        <end position="268"/>
    </location>
</feature>
<keyword evidence="3" id="KW-1185">Reference proteome</keyword>
<dbReference type="Proteomes" id="UP000198406">
    <property type="component" value="Unassembled WGS sequence"/>
</dbReference>
<dbReference type="EMBL" id="BDSP01000124">
    <property type="protein sequence ID" value="GAX18132.1"/>
    <property type="molecule type" value="Genomic_DNA"/>
</dbReference>
<dbReference type="OrthoDB" id="43543at2759"/>
<organism evidence="2 3">
    <name type="scientific">Fistulifera solaris</name>
    <name type="common">Oleaginous diatom</name>
    <dbReference type="NCBI Taxonomy" id="1519565"/>
    <lineage>
        <taxon>Eukaryota</taxon>
        <taxon>Sar</taxon>
        <taxon>Stramenopiles</taxon>
        <taxon>Ochrophyta</taxon>
        <taxon>Bacillariophyta</taxon>
        <taxon>Bacillariophyceae</taxon>
        <taxon>Bacillariophycidae</taxon>
        <taxon>Naviculales</taxon>
        <taxon>Naviculaceae</taxon>
        <taxon>Fistulifera</taxon>
    </lineage>
</organism>
<gene>
    <name evidence="2" type="ORF">FisN_25Hh114</name>
</gene>
<feature type="region of interest" description="Disordered" evidence="1">
    <location>
        <begin position="250"/>
        <end position="289"/>
    </location>
</feature>
<dbReference type="InterPro" id="IPR036770">
    <property type="entry name" value="Ankyrin_rpt-contain_sf"/>
</dbReference>
<comment type="caution">
    <text evidence="2">The sequence shown here is derived from an EMBL/GenBank/DDBJ whole genome shotgun (WGS) entry which is preliminary data.</text>
</comment>
<reference evidence="2 3" key="1">
    <citation type="journal article" date="2015" name="Plant Cell">
        <title>Oil accumulation by the oleaginous diatom Fistulifera solaris as revealed by the genome and transcriptome.</title>
        <authorList>
            <person name="Tanaka T."/>
            <person name="Maeda Y."/>
            <person name="Veluchamy A."/>
            <person name="Tanaka M."/>
            <person name="Abida H."/>
            <person name="Marechal E."/>
            <person name="Bowler C."/>
            <person name="Muto M."/>
            <person name="Sunaga Y."/>
            <person name="Tanaka M."/>
            <person name="Yoshino T."/>
            <person name="Taniguchi T."/>
            <person name="Fukuda Y."/>
            <person name="Nemoto M."/>
            <person name="Matsumoto M."/>
            <person name="Wong P.S."/>
            <person name="Aburatani S."/>
            <person name="Fujibuchi W."/>
        </authorList>
    </citation>
    <scope>NUCLEOTIDE SEQUENCE [LARGE SCALE GENOMIC DNA]</scope>
    <source>
        <strain evidence="2 3">JPCC DA0580</strain>
    </source>
</reference>
<dbReference type="Pfam" id="PF13857">
    <property type="entry name" value="Ank_5"/>
    <property type="match status" value="1"/>
</dbReference>
<dbReference type="InParanoid" id="A0A1Z5JWC8"/>
<dbReference type="InterPro" id="IPR002110">
    <property type="entry name" value="Ankyrin_rpt"/>
</dbReference>
<evidence type="ECO:0000256" key="1">
    <source>
        <dbReference type="SAM" id="MobiDB-lite"/>
    </source>
</evidence>
<proteinExistence type="predicted"/>
<evidence type="ECO:0000313" key="3">
    <source>
        <dbReference type="Proteomes" id="UP000198406"/>
    </source>
</evidence>
<dbReference type="SUPFAM" id="SSF48403">
    <property type="entry name" value="Ankyrin repeat"/>
    <property type="match status" value="1"/>
</dbReference>